<evidence type="ECO:0000256" key="1">
    <source>
        <dbReference type="ARBA" id="ARBA00006915"/>
    </source>
</evidence>
<dbReference type="FunFam" id="3.40.1030.10:FF:000003">
    <property type="entry name" value="Pyrimidine-nucleoside phosphorylase"/>
    <property type="match status" value="1"/>
</dbReference>
<evidence type="ECO:0000256" key="5">
    <source>
        <dbReference type="ARBA" id="ARBA00048550"/>
    </source>
</evidence>
<dbReference type="InterPro" id="IPR035902">
    <property type="entry name" value="Nuc_phospho_transferase"/>
</dbReference>
<evidence type="ECO:0000256" key="3">
    <source>
        <dbReference type="ARBA" id="ARBA00022676"/>
    </source>
</evidence>
<proteinExistence type="inferred from homology"/>
<dbReference type="EMBL" id="AE017308">
    <property type="protein sequence ID" value="AAT28022.1"/>
    <property type="molecule type" value="Genomic_DNA"/>
</dbReference>
<reference evidence="8 9" key="1">
    <citation type="journal article" date="2004" name="Genome Res.">
        <title>The complete genome and proteome of Mycoplasma mobile.</title>
        <authorList>
            <person name="Jaffe J.D."/>
            <person name="Stange-Thomann N."/>
            <person name="Smith C."/>
            <person name="DeCaprio D."/>
            <person name="Fisher S."/>
            <person name="Butler J."/>
            <person name="Calvo S."/>
            <person name="Elkins T."/>
            <person name="FitzGerald M.G."/>
            <person name="Hafez N."/>
            <person name="Kodira C.D."/>
            <person name="Major J."/>
            <person name="Wang S."/>
            <person name="Wilkinson J."/>
            <person name="Nicol R."/>
            <person name="Nusbaum C."/>
            <person name="Birren B."/>
            <person name="Berg H.C."/>
            <person name="Church G.M."/>
        </authorList>
    </citation>
    <scope>NUCLEOTIDE SEQUENCE [LARGE SCALE GENOMIC DNA]</scope>
    <source>
        <strain evidence="9">ATCC 43663 / 163K / NCTC 11711</strain>
    </source>
</reference>
<dbReference type="GO" id="GO:0004645">
    <property type="term" value="F:1,4-alpha-oligoglucan phosphorylase activity"/>
    <property type="evidence" value="ECO:0007669"/>
    <property type="project" value="InterPro"/>
</dbReference>
<comment type="function">
    <text evidence="6">The enzymes which catalyze the reversible phosphorolysis of pyrimidine nucleosides are involved in the degradation of these compounds and in their utilization as carbon and energy sources, or in the rescue of pyrimidine bases for nucleotide synthesis.</text>
</comment>
<dbReference type="InterPro" id="IPR013102">
    <property type="entry name" value="PYNP_C"/>
</dbReference>
<dbReference type="NCBIfam" id="NF004490">
    <property type="entry name" value="PRK05820.1"/>
    <property type="match status" value="1"/>
</dbReference>
<dbReference type="SUPFAM" id="SSF54680">
    <property type="entry name" value="Pyrimidine nucleoside phosphorylase C-terminal domain"/>
    <property type="match status" value="1"/>
</dbReference>
<dbReference type="InterPro" id="IPR036320">
    <property type="entry name" value="Glycosyl_Trfase_fam3_N_dom_sf"/>
</dbReference>
<evidence type="ECO:0000313" key="9">
    <source>
        <dbReference type="Proteomes" id="UP000009072"/>
    </source>
</evidence>
<dbReference type="PANTHER" id="PTHR10515:SF0">
    <property type="entry name" value="THYMIDINE PHOSPHORYLASE"/>
    <property type="match status" value="1"/>
</dbReference>
<keyword evidence="4 8" id="KW-0808">Transferase</keyword>
<dbReference type="Pfam" id="PF02885">
    <property type="entry name" value="Glycos_trans_3N"/>
    <property type="match status" value="1"/>
</dbReference>
<dbReference type="Pfam" id="PF00591">
    <property type="entry name" value="Glycos_transf_3"/>
    <property type="match status" value="1"/>
</dbReference>
<dbReference type="PROSITE" id="PS00647">
    <property type="entry name" value="THYMID_PHOSPHORYLASE"/>
    <property type="match status" value="1"/>
</dbReference>
<dbReference type="PIRSF" id="PIRSF000478">
    <property type="entry name" value="TP_PyNP"/>
    <property type="match status" value="1"/>
</dbReference>
<comment type="catalytic activity">
    <reaction evidence="5">
        <text>thymidine + phosphate = 2-deoxy-alpha-D-ribose 1-phosphate + thymine</text>
        <dbReference type="Rhea" id="RHEA:16037"/>
        <dbReference type="ChEBI" id="CHEBI:17748"/>
        <dbReference type="ChEBI" id="CHEBI:17821"/>
        <dbReference type="ChEBI" id="CHEBI:43474"/>
        <dbReference type="ChEBI" id="CHEBI:57259"/>
        <dbReference type="EC" id="2.4.2.4"/>
    </reaction>
</comment>
<dbReference type="Pfam" id="PF07831">
    <property type="entry name" value="PYNP_C"/>
    <property type="match status" value="1"/>
</dbReference>
<dbReference type="SUPFAM" id="SSF52418">
    <property type="entry name" value="Nucleoside phosphorylase/phosphoribosyltransferase catalytic domain"/>
    <property type="match status" value="1"/>
</dbReference>
<dbReference type="HOGENOM" id="CLU_025040_0_1_14"/>
<dbReference type="NCBIfam" id="TIGR02644">
    <property type="entry name" value="Y_phosphoryl"/>
    <property type="match status" value="1"/>
</dbReference>
<evidence type="ECO:0000256" key="2">
    <source>
        <dbReference type="ARBA" id="ARBA00011738"/>
    </source>
</evidence>
<dbReference type="AlphaFoldDB" id="Q6KHA8"/>
<dbReference type="InterPro" id="IPR000312">
    <property type="entry name" value="Glycosyl_Trfase_fam3"/>
</dbReference>
<dbReference type="GO" id="GO:0006213">
    <property type="term" value="P:pyrimidine nucleoside metabolic process"/>
    <property type="evidence" value="ECO:0007669"/>
    <property type="project" value="InterPro"/>
</dbReference>
<dbReference type="GO" id="GO:0005829">
    <property type="term" value="C:cytosol"/>
    <property type="evidence" value="ECO:0007669"/>
    <property type="project" value="TreeGrafter"/>
</dbReference>
<dbReference type="SMART" id="SM00941">
    <property type="entry name" value="PYNP_C"/>
    <property type="match status" value="1"/>
</dbReference>
<keyword evidence="3 8" id="KW-0328">Glycosyltransferase</keyword>
<evidence type="ECO:0000313" key="8">
    <source>
        <dbReference type="EMBL" id="AAT28022.1"/>
    </source>
</evidence>
<accession>Q6KHA8</accession>
<dbReference type="InterPro" id="IPR000053">
    <property type="entry name" value="Thymidine/pyrmidine_PPase"/>
</dbReference>
<dbReference type="Gene3D" id="3.40.1030.10">
    <property type="entry name" value="Nucleoside phosphorylase/phosphoribosyltransferase catalytic domain"/>
    <property type="match status" value="1"/>
</dbReference>
<feature type="domain" description="Pyrimidine nucleoside phosphorylase C-terminal" evidence="7">
    <location>
        <begin position="345"/>
        <end position="418"/>
    </location>
</feature>
<keyword evidence="9" id="KW-1185">Reference proteome</keyword>
<dbReference type="KEGG" id="mmo:MMOB5360"/>
<dbReference type="SUPFAM" id="SSF47648">
    <property type="entry name" value="Nucleoside phosphorylase/phosphoribosyltransferase N-terminal domain"/>
    <property type="match status" value="1"/>
</dbReference>
<dbReference type="eggNOG" id="COG0213">
    <property type="taxonomic scope" value="Bacteria"/>
</dbReference>
<dbReference type="GO" id="GO:0009032">
    <property type="term" value="F:thymidine phosphorylase activity"/>
    <property type="evidence" value="ECO:0007669"/>
    <property type="project" value="UniProtKB-EC"/>
</dbReference>
<dbReference type="Gene3D" id="3.90.1170.30">
    <property type="entry name" value="Pyrimidine nucleoside phosphorylase-like, C-terminal domain"/>
    <property type="match status" value="1"/>
</dbReference>
<dbReference type="GO" id="GO:0006206">
    <property type="term" value="P:pyrimidine nucleobase metabolic process"/>
    <property type="evidence" value="ECO:0007669"/>
    <property type="project" value="InterPro"/>
</dbReference>
<dbReference type="InterPro" id="IPR017459">
    <property type="entry name" value="Glycosyl_Trfase_fam3_N_dom"/>
</dbReference>
<dbReference type="InterPro" id="IPR018090">
    <property type="entry name" value="Pyrmidine_PPas_bac/euk"/>
</dbReference>
<dbReference type="RefSeq" id="WP_011265056.1">
    <property type="nucleotide sequence ID" value="NC_006908.1"/>
</dbReference>
<dbReference type="InterPro" id="IPR017872">
    <property type="entry name" value="Pyrmidine_PPase_CS"/>
</dbReference>
<gene>
    <name evidence="8" type="primary">deoA</name>
    <name evidence="8" type="ordered locus">MMOB5360</name>
</gene>
<protein>
    <submittedName>
        <fullName evidence="8">Pyrimidine (Thymidine)-nucleoside phosphorylase</fullName>
        <ecNumber evidence="8">2.4.2.4</ecNumber>
    </submittedName>
</protein>
<organism evidence="8 9">
    <name type="scientific">Mycoplasma mobile (strain ATCC 43663 / 163K / NCTC 11711)</name>
    <name type="common">Mesomycoplasma mobile</name>
    <dbReference type="NCBI Taxonomy" id="267748"/>
    <lineage>
        <taxon>Bacteria</taxon>
        <taxon>Bacillati</taxon>
        <taxon>Mycoplasmatota</taxon>
        <taxon>Mycoplasmoidales</taxon>
        <taxon>Metamycoplasmataceae</taxon>
        <taxon>Mesomycoplasma</taxon>
    </lineage>
</organism>
<comment type="similarity">
    <text evidence="1">Belongs to the thymidine/pyrimidine-nucleoside phosphorylase family.</text>
</comment>
<evidence type="ECO:0000256" key="6">
    <source>
        <dbReference type="ARBA" id="ARBA00056338"/>
    </source>
</evidence>
<dbReference type="PANTHER" id="PTHR10515">
    <property type="entry name" value="THYMIDINE PHOSPHORYLASE"/>
    <property type="match status" value="1"/>
</dbReference>
<name>Q6KHA8_MYCM1</name>
<sequence length="433" mass="48255">MKATDIIQKKLRKESLTKTEIDFFISKFMINEIKDYQMTALNTAIFLNGLNEEEITYLTLAMLDSGEKLNLSSLKGPKADKHSTGGVGDKMTLIIGPMAAALGIKMAKMSGRGLGFTGGTLDKLESIPGFKIDISEKKFIEQVDRINFALVSQNKNLAPADKRIYDLRNDTGTVDSIALIAASIMSKKFASGAEIILLDVKCGTGAFIETLDKARELAKLMVKIGHLANKTVKAEITNMNEPLGKMIGNRNEVYEVKKFFENPNNYPDLKELAYTTVESLLLTSKIATTEKDANTLIENVMNSGNALQRFYNFIEAQGGDTKKLREDKLWNPKKSLEVKSYTNGFLEIINAKIFGIVANDLGAGRYLKEDKIDYEAGIELHKKTNDLVKKGDVLFTLYSSKKIEQKLVDDLLKAIKINESQIQKQNIIIERIE</sequence>
<dbReference type="EC" id="2.4.2.4" evidence="8"/>
<comment type="subunit">
    <text evidence="2">Homodimer.</text>
</comment>
<evidence type="ECO:0000256" key="4">
    <source>
        <dbReference type="ARBA" id="ARBA00022679"/>
    </source>
</evidence>
<dbReference type="InterPro" id="IPR036566">
    <property type="entry name" value="PYNP-like_C_sf"/>
</dbReference>
<evidence type="ECO:0000259" key="7">
    <source>
        <dbReference type="SMART" id="SM00941"/>
    </source>
</evidence>
<dbReference type="Proteomes" id="UP000009072">
    <property type="component" value="Chromosome"/>
</dbReference>
<dbReference type="STRING" id="267748.MMOB5360"/>
<dbReference type="Gene3D" id="1.20.970.10">
    <property type="entry name" value="Transferase, Pyrimidine Nucleoside Phosphorylase, Chain C"/>
    <property type="match status" value="1"/>
</dbReference>
<dbReference type="OrthoDB" id="9763887at2"/>